<dbReference type="Pfam" id="PF00005">
    <property type="entry name" value="ABC_tran"/>
    <property type="match status" value="1"/>
</dbReference>
<gene>
    <name evidence="6" type="ORF">AAFH96_01880</name>
</gene>
<dbReference type="InterPro" id="IPR003439">
    <property type="entry name" value="ABC_transporter-like_ATP-bd"/>
</dbReference>
<feature type="domain" description="ABC transporter" evidence="5">
    <location>
        <begin position="15"/>
        <end position="270"/>
    </location>
</feature>
<proteinExistence type="predicted"/>
<evidence type="ECO:0000256" key="1">
    <source>
        <dbReference type="ARBA" id="ARBA00022448"/>
    </source>
</evidence>
<keyword evidence="3 6" id="KW-0067">ATP-binding</keyword>
<evidence type="ECO:0000256" key="3">
    <source>
        <dbReference type="ARBA" id="ARBA00022840"/>
    </source>
</evidence>
<protein>
    <submittedName>
        <fullName evidence="6">ATP-binding cassette domain-containing protein</fullName>
    </submittedName>
</protein>
<dbReference type="EMBL" id="JBCGDC010000003">
    <property type="protein sequence ID" value="MFB6391855.1"/>
    <property type="molecule type" value="Genomic_DNA"/>
</dbReference>
<keyword evidence="7" id="KW-1185">Reference proteome</keyword>
<keyword evidence="1" id="KW-0813">Transport</keyword>
<dbReference type="InterPro" id="IPR027417">
    <property type="entry name" value="P-loop_NTPase"/>
</dbReference>
<dbReference type="Pfam" id="PF12399">
    <property type="entry name" value="BCA_ABC_TP_C"/>
    <property type="match status" value="1"/>
</dbReference>
<dbReference type="PANTHER" id="PTHR45772">
    <property type="entry name" value="CONSERVED COMPONENT OF ABC TRANSPORTER FOR NATURAL AMINO ACIDS-RELATED"/>
    <property type="match status" value="1"/>
</dbReference>
<keyword evidence="2" id="KW-0547">Nucleotide-binding</keyword>
<evidence type="ECO:0000313" key="6">
    <source>
        <dbReference type="EMBL" id="MFB6391855.1"/>
    </source>
</evidence>
<name>A0ABV5CIN7_9ACTN</name>
<feature type="compositionally biased region" description="Basic and acidic residues" evidence="4">
    <location>
        <begin position="287"/>
        <end position="302"/>
    </location>
</feature>
<dbReference type="SUPFAM" id="SSF52540">
    <property type="entry name" value="P-loop containing nucleoside triphosphate hydrolases"/>
    <property type="match status" value="1"/>
</dbReference>
<comment type="caution">
    <text evidence="6">The sequence shown here is derived from an EMBL/GenBank/DDBJ whole genome shotgun (WGS) entry which is preliminary data.</text>
</comment>
<reference evidence="6 7" key="1">
    <citation type="submission" date="2024-04" db="EMBL/GenBank/DDBJ databases">
        <title>Polymorphospora sp. isolated from Baiyangdian Lake in Xiong'an New Area.</title>
        <authorList>
            <person name="Zhang X."/>
            <person name="Liu J."/>
        </authorList>
    </citation>
    <scope>NUCLEOTIDE SEQUENCE [LARGE SCALE GENOMIC DNA]</scope>
    <source>
        <strain evidence="6 7">2-325</strain>
    </source>
</reference>
<evidence type="ECO:0000259" key="5">
    <source>
        <dbReference type="PROSITE" id="PS50893"/>
    </source>
</evidence>
<evidence type="ECO:0000313" key="7">
    <source>
        <dbReference type="Proteomes" id="UP001582793"/>
    </source>
</evidence>
<dbReference type="InterPro" id="IPR051120">
    <property type="entry name" value="ABC_AA/LPS_Transport"/>
</dbReference>
<accession>A0ABV5CIN7</accession>
<dbReference type="PROSITE" id="PS50893">
    <property type="entry name" value="ABC_TRANSPORTER_2"/>
    <property type="match status" value="1"/>
</dbReference>
<feature type="region of interest" description="Disordered" evidence="4">
    <location>
        <begin position="267"/>
        <end position="302"/>
    </location>
</feature>
<dbReference type="Proteomes" id="UP001582793">
    <property type="component" value="Unassembled WGS sequence"/>
</dbReference>
<dbReference type="GO" id="GO:0005524">
    <property type="term" value="F:ATP binding"/>
    <property type="evidence" value="ECO:0007669"/>
    <property type="project" value="UniProtKB-KW"/>
</dbReference>
<dbReference type="SMART" id="SM00382">
    <property type="entry name" value="AAA"/>
    <property type="match status" value="1"/>
</dbReference>
<evidence type="ECO:0000256" key="4">
    <source>
        <dbReference type="SAM" id="MobiDB-lite"/>
    </source>
</evidence>
<dbReference type="InterPro" id="IPR032823">
    <property type="entry name" value="BCA_ABC_TP_C"/>
</dbReference>
<dbReference type="Gene3D" id="3.40.50.300">
    <property type="entry name" value="P-loop containing nucleotide triphosphate hydrolases"/>
    <property type="match status" value="1"/>
</dbReference>
<dbReference type="PANTHER" id="PTHR45772:SF4">
    <property type="entry name" value="ABC TRANSPORTER ATP-BINDING PROTEIN"/>
    <property type="match status" value="1"/>
</dbReference>
<evidence type="ECO:0000256" key="2">
    <source>
        <dbReference type="ARBA" id="ARBA00022741"/>
    </source>
</evidence>
<sequence length="302" mass="31304">MADTTIARPVPGEGLALHGIGVRFGGLVALDDVSLRVPPGQVVGVIGPNGAGKTTLFNVICGFVRPAAGSLTLRGRPLHPRPDRLTRLGIARTLQGVGLFAGLTVAENVMAGATGSARAGFLSALLGLRRSDREERRLRADALELLDELGVAGHADALPATLPYGLRKRVALARALAARPRLLLLDEPAGGLGVEEIAELGELVSGLPRRAGRHRDADEPCSVLLVEHHMDLVMSVCDQIMVLDFGRVVATGTPDQIRADPAVTEAYLGVDDPSDPSGPSGPSGSDGADRSDKDGARSEAAA</sequence>
<feature type="compositionally biased region" description="Low complexity" evidence="4">
    <location>
        <begin position="275"/>
        <end position="286"/>
    </location>
</feature>
<dbReference type="RefSeq" id="WP_375732772.1">
    <property type="nucleotide sequence ID" value="NZ_JBCGDC010000003.1"/>
</dbReference>
<organism evidence="6 7">
    <name type="scientific">Polymorphospora lycopeni</name>
    <dbReference type="NCBI Taxonomy" id="3140240"/>
    <lineage>
        <taxon>Bacteria</taxon>
        <taxon>Bacillati</taxon>
        <taxon>Actinomycetota</taxon>
        <taxon>Actinomycetes</taxon>
        <taxon>Micromonosporales</taxon>
        <taxon>Micromonosporaceae</taxon>
        <taxon>Polymorphospora</taxon>
    </lineage>
</organism>
<dbReference type="InterPro" id="IPR003593">
    <property type="entry name" value="AAA+_ATPase"/>
</dbReference>